<feature type="region of interest" description="Disordered" evidence="1">
    <location>
        <begin position="1"/>
        <end position="36"/>
    </location>
</feature>
<feature type="region of interest" description="Disordered" evidence="1">
    <location>
        <begin position="54"/>
        <end position="111"/>
    </location>
</feature>
<feature type="compositionally biased region" description="Basic and acidic residues" evidence="1">
    <location>
        <begin position="56"/>
        <end position="75"/>
    </location>
</feature>
<proteinExistence type="predicted"/>
<feature type="compositionally biased region" description="Basic and acidic residues" evidence="1">
    <location>
        <begin position="203"/>
        <end position="221"/>
    </location>
</feature>
<evidence type="ECO:0000313" key="2">
    <source>
        <dbReference type="EMBL" id="CAK0798688.1"/>
    </source>
</evidence>
<dbReference type="Proteomes" id="UP001189429">
    <property type="component" value="Unassembled WGS sequence"/>
</dbReference>
<dbReference type="EMBL" id="CAUYUJ010001999">
    <property type="protein sequence ID" value="CAK0798688.1"/>
    <property type="molecule type" value="Genomic_DNA"/>
</dbReference>
<evidence type="ECO:0000256" key="1">
    <source>
        <dbReference type="SAM" id="MobiDB-lite"/>
    </source>
</evidence>
<feature type="compositionally biased region" description="Low complexity" evidence="1">
    <location>
        <begin position="169"/>
        <end position="178"/>
    </location>
</feature>
<feature type="compositionally biased region" description="Basic residues" evidence="1">
    <location>
        <begin position="193"/>
        <end position="202"/>
    </location>
</feature>
<feature type="non-terminal residue" evidence="2">
    <location>
        <position position="1"/>
    </location>
</feature>
<reference evidence="2" key="1">
    <citation type="submission" date="2023-10" db="EMBL/GenBank/DDBJ databases">
        <authorList>
            <person name="Chen Y."/>
            <person name="Shah S."/>
            <person name="Dougan E. K."/>
            <person name="Thang M."/>
            <person name="Chan C."/>
        </authorList>
    </citation>
    <scope>NUCLEOTIDE SEQUENCE [LARGE SCALE GENOMIC DNA]</scope>
</reference>
<name>A0ABN9Q386_9DINO</name>
<feature type="compositionally biased region" description="Low complexity" evidence="1">
    <location>
        <begin position="87"/>
        <end position="101"/>
    </location>
</feature>
<feature type="compositionally biased region" description="Basic and acidic residues" evidence="1">
    <location>
        <begin position="139"/>
        <end position="156"/>
    </location>
</feature>
<protein>
    <submittedName>
        <fullName evidence="2">Uncharacterized protein</fullName>
    </submittedName>
</protein>
<feature type="region of interest" description="Disordered" evidence="1">
    <location>
        <begin position="139"/>
        <end position="230"/>
    </location>
</feature>
<comment type="caution">
    <text evidence="2">The sequence shown here is derived from an EMBL/GenBank/DDBJ whole genome shotgun (WGS) entry which is preliminary data.</text>
</comment>
<organism evidence="2 3">
    <name type="scientific">Prorocentrum cordatum</name>
    <dbReference type="NCBI Taxonomy" id="2364126"/>
    <lineage>
        <taxon>Eukaryota</taxon>
        <taxon>Sar</taxon>
        <taxon>Alveolata</taxon>
        <taxon>Dinophyceae</taxon>
        <taxon>Prorocentrales</taxon>
        <taxon>Prorocentraceae</taxon>
        <taxon>Prorocentrum</taxon>
    </lineage>
</organism>
<keyword evidence="3" id="KW-1185">Reference proteome</keyword>
<sequence>EEEEEPNAPRARGGTRRPAARPAARGADRPSRGGRACGLRLVHLRAAGALHGCSRRVRDGPAHQRCGAPRDHVAERGGPGPARGHQAAGRVARRPGPAGRVGRLDHQPAVRGQRPWPAGVEHRGFPFPAPQGAVHLADGERAGAVRRRGLDPPRGEARRRRRRAGPGPGALLPDAALPGRRRRAPCQLEQQRRRCGRRRLGRRPPDERGGGVEEAAERLDSGQDSWRGKPWQRCHAVGLLEPLGDAAAGNQPG</sequence>
<evidence type="ECO:0000313" key="3">
    <source>
        <dbReference type="Proteomes" id="UP001189429"/>
    </source>
</evidence>
<accession>A0ABN9Q386</accession>
<gene>
    <name evidence="2" type="ORF">PCOR1329_LOCUS7369</name>
</gene>
<feature type="non-terminal residue" evidence="2">
    <location>
        <position position="253"/>
    </location>
</feature>